<evidence type="ECO:0000256" key="6">
    <source>
        <dbReference type="ARBA" id="ARBA00022839"/>
    </source>
</evidence>
<keyword evidence="5 13" id="KW-0347">Helicase</keyword>
<dbReference type="EC" id="5.6.2.4" evidence="13"/>
<dbReference type="PANTHER" id="PTHR11070:SF48">
    <property type="entry name" value="ATP-DEPENDENT HELICASE_NUCLEASE SUBUNIT A"/>
    <property type="match status" value="1"/>
</dbReference>
<reference evidence="17 18" key="1">
    <citation type="submission" date="2021-03" db="EMBL/GenBank/DDBJ databases">
        <title>Genomic Encyclopedia of Type Strains, Phase IV (KMG-IV): sequencing the most valuable type-strain genomes for metagenomic binning, comparative biology and taxonomic classification.</title>
        <authorList>
            <person name="Goeker M."/>
        </authorList>
    </citation>
    <scope>NUCLEOTIDE SEQUENCE [LARGE SCALE GENOMIC DNA]</scope>
    <source>
        <strain evidence="17 18">DSM 101872</strain>
    </source>
</reference>
<keyword evidence="9 13" id="KW-0234">DNA repair</keyword>
<evidence type="ECO:0000256" key="3">
    <source>
        <dbReference type="ARBA" id="ARBA00022763"/>
    </source>
</evidence>
<evidence type="ECO:0000313" key="18">
    <source>
        <dbReference type="Proteomes" id="UP001519292"/>
    </source>
</evidence>
<comment type="catalytic activity">
    <reaction evidence="11 13">
        <text>Couples ATP hydrolysis with the unwinding of duplex DNA by translocating in the 3'-5' direction.</text>
        <dbReference type="EC" id="5.6.2.4"/>
    </reaction>
</comment>
<dbReference type="Gene3D" id="1.10.486.10">
    <property type="entry name" value="PCRA, domain 4"/>
    <property type="match status" value="1"/>
</dbReference>
<evidence type="ECO:0000256" key="5">
    <source>
        <dbReference type="ARBA" id="ARBA00022806"/>
    </source>
</evidence>
<keyword evidence="8 13" id="KW-0238">DNA-binding</keyword>
<dbReference type="RefSeq" id="WP_209685565.1">
    <property type="nucleotide sequence ID" value="NZ_JAGGLU010000001.1"/>
</dbReference>
<dbReference type="InterPro" id="IPR000212">
    <property type="entry name" value="DNA_helicase_UvrD/REP"/>
</dbReference>
<comment type="cofactor">
    <cofactor evidence="13">
        <name>Mg(2+)</name>
        <dbReference type="ChEBI" id="CHEBI:18420"/>
    </cofactor>
</comment>
<dbReference type="PROSITE" id="PS51217">
    <property type="entry name" value="UVRD_HELICASE_CTER"/>
    <property type="match status" value="1"/>
</dbReference>
<evidence type="ECO:0000256" key="4">
    <source>
        <dbReference type="ARBA" id="ARBA00022801"/>
    </source>
</evidence>
<evidence type="ECO:0000256" key="10">
    <source>
        <dbReference type="ARBA" id="ARBA00023235"/>
    </source>
</evidence>
<keyword evidence="3 13" id="KW-0227">DNA damage</keyword>
<feature type="binding site" evidence="14">
    <location>
        <begin position="23"/>
        <end position="30"/>
    </location>
    <ligand>
        <name>ATP</name>
        <dbReference type="ChEBI" id="CHEBI:30616"/>
    </ligand>
</feature>
<dbReference type="EC" id="3.1.-.-" evidence="13"/>
<dbReference type="Pfam" id="PF12705">
    <property type="entry name" value="PDDEXK_1"/>
    <property type="match status" value="1"/>
</dbReference>
<accession>A0ABS4MCF7</accession>
<evidence type="ECO:0000256" key="1">
    <source>
        <dbReference type="ARBA" id="ARBA00022722"/>
    </source>
</evidence>
<comment type="similarity">
    <text evidence="13">Belongs to the helicase family. AddA subfamily.</text>
</comment>
<keyword evidence="4 13" id="KW-0378">Hydrolase</keyword>
<name>A0ABS4MCF7_9LACO</name>
<dbReference type="Gene3D" id="3.40.50.300">
    <property type="entry name" value="P-loop containing nucleotide triphosphate hydrolases"/>
    <property type="match status" value="3"/>
</dbReference>
<gene>
    <name evidence="13" type="primary">addA</name>
    <name evidence="17" type="ORF">J2Z60_000241</name>
</gene>
<dbReference type="Gene3D" id="3.30.160.800">
    <property type="match status" value="1"/>
</dbReference>
<dbReference type="InterPro" id="IPR014017">
    <property type="entry name" value="DNA_helicase_UvrD-like_C"/>
</dbReference>
<evidence type="ECO:0000313" key="17">
    <source>
        <dbReference type="EMBL" id="MBP2057079.1"/>
    </source>
</evidence>
<dbReference type="InterPro" id="IPR011604">
    <property type="entry name" value="PDDEXK-like_dom_sf"/>
</dbReference>
<evidence type="ECO:0000256" key="12">
    <source>
        <dbReference type="ARBA" id="ARBA00048988"/>
    </source>
</evidence>
<feature type="domain" description="UvrD-like helicase C-terminal" evidence="16">
    <location>
        <begin position="501"/>
        <end position="788"/>
    </location>
</feature>
<dbReference type="Pfam" id="PF13361">
    <property type="entry name" value="UvrD_C"/>
    <property type="match status" value="1"/>
</dbReference>
<keyword evidence="10 13" id="KW-0413">Isomerase</keyword>
<dbReference type="InterPro" id="IPR014152">
    <property type="entry name" value="AddA"/>
</dbReference>
<evidence type="ECO:0000256" key="7">
    <source>
        <dbReference type="ARBA" id="ARBA00022840"/>
    </source>
</evidence>
<dbReference type="GO" id="GO:0003678">
    <property type="term" value="F:DNA helicase activity"/>
    <property type="evidence" value="ECO:0007669"/>
    <property type="project" value="UniProtKB-EC"/>
</dbReference>
<keyword evidence="18" id="KW-1185">Reference proteome</keyword>
<comment type="subunit">
    <text evidence="13">Heterodimer of AddA and AddB/RexB.</text>
</comment>
<dbReference type="Pfam" id="PF00580">
    <property type="entry name" value="UvrD-helicase"/>
    <property type="match status" value="1"/>
</dbReference>
<evidence type="ECO:0000259" key="16">
    <source>
        <dbReference type="PROSITE" id="PS51217"/>
    </source>
</evidence>
<evidence type="ECO:0000256" key="8">
    <source>
        <dbReference type="ARBA" id="ARBA00023125"/>
    </source>
</evidence>
<evidence type="ECO:0000259" key="15">
    <source>
        <dbReference type="PROSITE" id="PS51198"/>
    </source>
</evidence>
<protein>
    <recommendedName>
        <fullName evidence="13">ATP-dependent helicase/nuclease subunit A</fullName>
        <ecNumber evidence="13">3.1.-.-</ecNumber>
        <ecNumber evidence="13">5.6.2.4</ecNumber>
    </recommendedName>
    <alternativeName>
        <fullName evidence="13">ATP-dependent helicase/nuclease AddA</fullName>
    </alternativeName>
    <alternativeName>
        <fullName evidence="13">DNA 3'-5' helicase AddA</fullName>
    </alternativeName>
</protein>
<proteinExistence type="inferred from homology"/>
<dbReference type="HAMAP" id="MF_01451">
    <property type="entry name" value="AddA"/>
    <property type="match status" value="1"/>
</dbReference>
<evidence type="ECO:0000256" key="13">
    <source>
        <dbReference type="HAMAP-Rule" id="MF_01451"/>
    </source>
</evidence>
<dbReference type="Gene3D" id="3.90.320.10">
    <property type="match status" value="1"/>
</dbReference>
<dbReference type="PANTHER" id="PTHR11070">
    <property type="entry name" value="UVRD / RECB / PCRA DNA HELICASE FAMILY MEMBER"/>
    <property type="match status" value="1"/>
</dbReference>
<dbReference type="InterPro" id="IPR011335">
    <property type="entry name" value="Restrct_endonuc-II-like"/>
</dbReference>
<comment type="catalytic activity">
    <reaction evidence="12 13">
        <text>ATP + H2O = ADP + phosphate + H(+)</text>
        <dbReference type="Rhea" id="RHEA:13065"/>
        <dbReference type="ChEBI" id="CHEBI:15377"/>
        <dbReference type="ChEBI" id="CHEBI:15378"/>
        <dbReference type="ChEBI" id="CHEBI:30616"/>
        <dbReference type="ChEBI" id="CHEBI:43474"/>
        <dbReference type="ChEBI" id="CHEBI:456216"/>
        <dbReference type="EC" id="5.6.2.4"/>
    </reaction>
</comment>
<dbReference type="PROSITE" id="PS51198">
    <property type="entry name" value="UVRD_HELICASE_ATP_BIND"/>
    <property type="match status" value="1"/>
</dbReference>
<dbReference type="NCBIfam" id="TIGR02785">
    <property type="entry name" value="addA_Gpos"/>
    <property type="match status" value="1"/>
</dbReference>
<dbReference type="InterPro" id="IPR027417">
    <property type="entry name" value="P-loop_NTPase"/>
</dbReference>
<dbReference type="SUPFAM" id="SSF52540">
    <property type="entry name" value="P-loop containing nucleoside triphosphate hydrolases"/>
    <property type="match status" value="1"/>
</dbReference>
<keyword evidence="7 13" id="KW-0067">ATP-binding</keyword>
<comment type="caution">
    <text evidence="17">The sequence shown here is derived from an EMBL/GenBank/DDBJ whole genome shotgun (WGS) entry which is preliminary data.</text>
</comment>
<dbReference type="InterPro" id="IPR038726">
    <property type="entry name" value="PDDEXK_AddAB-type"/>
</dbReference>
<dbReference type="InterPro" id="IPR014016">
    <property type="entry name" value="UvrD-like_ATP-bd"/>
</dbReference>
<dbReference type="SUPFAM" id="SSF52980">
    <property type="entry name" value="Restriction endonuclease-like"/>
    <property type="match status" value="1"/>
</dbReference>
<sequence length="1201" mass="140006">MVEFTKQQQQAIDDRGKDILVSASAGSGKTAVLVERVIKKVLSGTPVSNLLIITFTKAAASEMKEKIKLRLNKQLDKDPNNNFLRTQLIEVDTANISTIDSFCLDVIRRFYYVIDLDPSFSVLTDETQAALMKEKALKDIQDEYLEKNDQNFLAFYDNFAGDREADEVHQLLLDLYDVTMTQPDYVNYLQNIANFYDLGKYLTESNLWNSYIKVLLLQKFKKINTKVLDLIGQAQKQSQNFSKVITQLTEFNDHLEYFIGLLKNDAPYNDLRNSFQKLIFKPARKTGKKSDDNYEEVTKINEYIKQFREATKEELIDLYGQYFVIDEKQQLDSLSKAYQIIQTASEVERKFIEKFNELKRQQNFIDYQDMEQFANKILTQDTSNSNLAKKYYQEKFDEILIDEYQDVNYLQESIIQSIKKKGQNTLFMVGDVKQSIYGFRQAQPDLFLQKYHDFKDNDNSRERIILADNFRSSQAVVDFVNKAFDAILTSDFGGINYKQEARLIHGAQFDRQNTLGIATELLFSRKKNQKDSTFSEDKIDDINQTKMIIERIKQLKNEEFKVWDDKENCLRPFRYSDIAILTRTHSDNLQVMQEFAKADIPLFVTDAQNYFQTFELVMIMNYLRIIDNPRQDIPLVAVLRSPIYGFTEPELAKIRVNSKNTDFFDAVVKYSTIDSELGKKCKKFLNQLEEFRQFATNHRISELIWSIYEITHLLEIFTGLPNGQQRRVNLQALYERASSYESAGFKGLYQFINFIERMRKNNKDLAQPLLSDQADNSVKLMTIHGSKGLEFPIVFVMDLNHRYQKRDLQGDYIISPKLGLGISIREEKYKIDTLVKSIIKYEKKQELLEEEARILYVALTRARQKLIMVASLQDREVETNFSSDLDIVDKLSAQSSWSFLKHQLNVSGHTKQKISEMNLELDKVNKVFYIEYLPEETNNADKINESSHSTEANNYIVDQVKKLYEFSYPFADATKTTAYQAVSEIKSAFNDPLDEELKNSHLIPSTNRYLQPIDDTPIFLKENSFTGAEIGTATHLLLQYYDYRGSKDKNNLKNEIRKLITIQKLNPDIVTYLNQDAINWFVMSDFAKLFWKNPDKLHRESEFSSLVGVKQIFGQFSDPADKILVHGTIDGYYEDNDGIILFDYKTDYVDKRHLDQSIEKIKQKYTGQLRLYEMALNEMKDLKVKSKYLVLLDAKKLVKLD</sequence>
<feature type="domain" description="UvrD-like helicase ATP-binding" evidence="15">
    <location>
        <begin position="2"/>
        <end position="473"/>
    </location>
</feature>
<organism evidence="17 18">
    <name type="scientific">Lactobacillus colini</name>
    <dbReference type="NCBI Taxonomy" id="1819254"/>
    <lineage>
        <taxon>Bacteria</taxon>
        <taxon>Bacillati</taxon>
        <taxon>Bacillota</taxon>
        <taxon>Bacilli</taxon>
        <taxon>Lactobacillales</taxon>
        <taxon>Lactobacillaceae</taxon>
        <taxon>Lactobacillus</taxon>
    </lineage>
</organism>
<evidence type="ECO:0000256" key="2">
    <source>
        <dbReference type="ARBA" id="ARBA00022741"/>
    </source>
</evidence>
<dbReference type="GO" id="GO:0016787">
    <property type="term" value="F:hydrolase activity"/>
    <property type="evidence" value="ECO:0007669"/>
    <property type="project" value="UniProtKB-KW"/>
</dbReference>
<dbReference type="EMBL" id="JAGGLU010000001">
    <property type="protein sequence ID" value="MBP2057079.1"/>
    <property type="molecule type" value="Genomic_DNA"/>
</dbReference>
<dbReference type="Proteomes" id="UP001519292">
    <property type="component" value="Unassembled WGS sequence"/>
</dbReference>
<keyword evidence="1 13" id="KW-0540">Nuclease</keyword>
<evidence type="ECO:0000256" key="9">
    <source>
        <dbReference type="ARBA" id="ARBA00023204"/>
    </source>
</evidence>
<evidence type="ECO:0000256" key="14">
    <source>
        <dbReference type="PROSITE-ProRule" id="PRU00560"/>
    </source>
</evidence>
<keyword evidence="6 13" id="KW-0269">Exonuclease</keyword>
<comment type="function">
    <text evidence="13">The heterodimer acts as both an ATP-dependent DNA helicase and an ATP-dependent, dual-direction single-stranded exonuclease. Recognizes the chi site generating a DNA molecule suitable for the initiation of homologous recombination. The AddA nuclease domain is required for chi fragment generation; this subunit has the helicase and 3' -&gt; 5' nuclease activities.</text>
</comment>
<keyword evidence="2 13" id="KW-0547">Nucleotide-binding</keyword>
<evidence type="ECO:0000256" key="11">
    <source>
        <dbReference type="ARBA" id="ARBA00034617"/>
    </source>
</evidence>